<feature type="compositionally biased region" description="Acidic residues" evidence="1">
    <location>
        <begin position="162"/>
        <end position="180"/>
    </location>
</feature>
<feature type="compositionally biased region" description="Basic and acidic residues" evidence="1">
    <location>
        <begin position="37"/>
        <end position="71"/>
    </location>
</feature>
<dbReference type="Proteomes" id="UP000191110">
    <property type="component" value="Unassembled WGS sequence"/>
</dbReference>
<feature type="region of interest" description="Disordered" evidence="1">
    <location>
        <begin position="1"/>
        <end position="71"/>
    </location>
</feature>
<protein>
    <submittedName>
        <fullName evidence="2">Nucleoprotein/polynucleotide-associated enzyme</fullName>
    </submittedName>
</protein>
<feature type="region of interest" description="Disordered" evidence="1">
    <location>
        <begin position="157"/>
        <end position="180"/>
    </location>
</feature>
<keyword evidence="3" id="KW-1185">Reference proteome</keyword>
<dbReference type="RefSeq" id="WP_078482803.1">
    <property type="nucleotide sequence ID" value="NZ_MPRL01000010.1"/>
</dbReference>
<evidence type="ECO:0000313" key="2">
    <source>
        <dbReference type="EMBL" id="OOZ41428.1"/>
    </source>
</evidence>
<dbReference type="AlphaFoldDB" id="A0A1T2L8I3"/>
<dbReference type="InterPro" id="IPR018636">
    <property type="entry name" value="DUF2058"/>
</dbReference>
<sequence length="180" mass="20724">MGNSLQDQLLKAGAVSKKKAHQATKSKQKKTKLKQKQKVEDVNDTKIAAERAQREKAERDRQLNLQRKAEAEQKAVTAQIRQLIESNRLELGEGEIAYSFTDESKIKQLYVNESQQRQLGKGRLAIIKLDERFELVPTPVAEKISLRDKSYIIQINESQPQETDEDDPYAEFEIPDDLMW</sequence>
<accession>A0A1T2L8I3</accession>
<dbReference type="Pfam" id="PF09831">
    <property type="entry name" value="DUF2058"/>
    <property type="match status" value="1"/>
</dbReference>
<comment type="caution">
    <text evidence="2">The sequence shown here is derived from an EMBL/GenBank/DDBJ whole genome shotgun (WGS) entry which is preliminary data.</text>
</comment>
<name>A0A1T2L8I3_9GAMM</name>
<dbReference type="OrthoDB" id="5294470at2"/>
<organism evidence="2 3">
    <name type="scientific">Solemya pervernicosa gill symbiont</name>
    <dbReference type="NCBI Taxonomy" id="642797"/>
    <lineage>
        <taxon>Bacteria</taxon>
        <taxon>Pseudomonadati</taxon>
        <taxon>Pseudomonadota</taxon>
        <taxon>Gammaproteobacteria</taxon>
        <taxon>sulfur-oxidizing symbionts</taxon>
    </lineage>
</organism>
<gene>
    <name evidence="2" type="ORF">BOW53_04045</name>
</gene>
<evidence type="ECO:0000256" key="1">
    <source>
        <dbReference type="SAM" id="MobiDB-lite"/>
    </source>
</evidence>
<dbReference type="EMBL" id="MPRL01000010">
    <property type="protein sequence ID" value="OOZ41428.1"/>
    <property type="molecule type" value="Genomic_DNA"/>
</dbReference>
<reference evidence="2 3" key="1">
    <citation type="submission" date="2016-11" db="EMBL/GenBank/DDBJ databases">
        <title>Mixed transmission modes and dynamic genome evolution in an obligate animal-bacterial symbiosis.</title>
        <authorList>
            <person name="Russell S.L."/>
            <person name="Corbett-Detig R.B."/>
            <person name="Cavanaugh C.M."/>
        </authorList>
    </citation>
    <scope>NUCLEOTIDE SEQUENCE [LARGE SCALE GENOMIC DNA]</scope>
    <source>
        <strain evidence="2">Sveles-Q1</strain>
    </source>
</reference>
<proteinExistence type="predicted"/>
<feature type="compositionally biased region" description="Basic residues" evidence="1">
    <location>
        <begin position="16"/>
        <end position="36"/>
    </location>
</feature>
<evidence type="ECO:0000313" key="3">
    <source>
        <dbReference type="Proteomes" id="UP000191110"/>
    </source>
</evidence>